<accession>G0VDX1</accession>
<dbReference type="eggNOG" id="ENOG502SBU0">
    <property type="taxonomic scope" value="Eukaryota"/>
</dbReference>
<organism evidence="3 4">
    <name type="scientific">Naumovozyma castellii</name>
    <name type="common">Yeast</name>
    <name type="synonym">Saccharomyces castellii</name>
    <dbReference type="NCBI Taxonomy" id="27288"/>
    <lineage>
        <taxon>Eukaryota</taxon>
        <taxon>Fungi</taxon>
        <taxon>Dikarya</taxon>
        <taxon>Ascomycota</taxon>
        <taxon>Saccharomycotina</taxon>
        <taxon>Saccharomycetes</taxon>
        <taxon>Saccharomycetales</taxon>
        <taxon>Saccharomycetaceae</taxon>
        <taxon>Naumovozyma</taxon>
    </lineage>
</organism>
<dbReference type="InterPro" id="IPR040554">
    <property type="entry name" value="KPWE_PEX14_dom"/>
</dbReference>
<dbReference type="Proteomes" id="UP000001640">
    <property type="component" value="Chromosome 4"/>
</dbReference>
<gene>
    <name evidence="3" type="primary">NCAS0D01800</name>
    <name evidence="3" type="ordered locus">NCAS_0D01800</name>
</gene>
<dbReference type="OrthoDB" id="9936937at2759"/>
<dbReference type="Pfam" id="PF17733">
    <property type="entry name" value="KPWE_dom"/>
    <property type="match status" value="1"/>
</dbReference>
<dbReference type="GeneID" id="96903368"/>
<evidence type="ECO:0000256" key="1">
    <source>
        <dbReference type="SAM" id="MobiDB-lite"/>
    </source>
</evidence>
<dbReference type="KEGG" id="ncs:NCAS_0D01800"/>
<name>G0VDX1_NAUCA</name>
<dbReference type="InParanoid" id="G0VDX1"/>
<reference evidence="3 4" key="1">
    <citation type="journal article" date="2011" name="Proc. Natl. Acad. Sci. U.S.A.">
        <title>Evolutionary erosion of yeast sex chromosomes by mating-type switching accidents.</title>
        <authorList>
            <person name="Gordon J.L."/>
            <person name="Armisen D."/>
            <person name="Proux-Wera E."/>
            <person name="Oheigeartaigh S.S."/>
            <person name="Byrne K.P."/>
            <person name="Wolfe K.H."/>
        </authorList>
    </citation>
    <scope>NUCLEOTIDE SEQUENCE [LARGE SCALE GENOMIC DNA]</scope>
    <source>
        <strain evidence="4">ATCC 76901 / BCRC 22586 / CBS 4309 / NBRC 1992 / NRRL Y-12630</strain>
    </source>
</reference>
<protein>
    <recommendedName>
        <fullName evidence="2">Peroxisomal membrane protein PEX14-like KPWE domain-containing protein</fullName>
    </recommendedName>
</protein>
<feature type="domain" description="Peroxisomal membrane protein PEX14-like KPWE" evidence="2">
    <location>
        <begin position="3"/>
        <end position="50"/>
    </location>
</feature>
<sequence>MSEELSYDDLVEHIVLNKPIPNVVQVPDTVLDSKLGSQPRLTQRIKPWEQVEVAGEETPTNDNFGLVNLSTNSDLSKDMDNLSKLYALEADYIATLQKKEPIDNETGDVNNDQDAS</sequence>
<keyword evidence="4" id="KW-1185">Reference proteome</keyword>
<dbReference type="EMBL" id="HE576755">
    <property type="protein sequence ID" value="CCC69761.1"/>
    <property type="molecule type" value="Genomic_DNA"/>
</dbReference>
<evidence type="ECO:0000313" key="3">
    <source>
        <dbReference type="EMBL" id="CCC69761.1"/>
    </source>
</evidence>
<evidence type="ECO:0000259" key="2">
    <source>
        <dbReference type="Pfam" id="PF17733"/>
    </source>
</evidence>
<dbReference type="AlphaFoldDB" id="G0VDX1"/>
<evidence type="ECO:0000313" key="4">
    <source>
        <dbReference type="Proteomes" id="UP000001640"/>
    </source>
</evidence>
<dbReference type="HOGENOM" id="CLU_145567_1_0_1"/>
<dbReference type="STRING" id="1064592.G0VDX1"/>
<proteinExistence type="predicted"/>
<feature type="region of interest" description="Disordered" evidence="1">
    <location>
        <begin position="97"/>
        <end position="116"/>
    </location>
</feature>
<feature type="compositionally biased region" description="Polar residues" evidence="1">
    <location>
        <begin position="107"/>
        <end position="116"/>
    </location>
</feature>
<dbReference type="OMA" id="IMAPRAK"/>
<dbReference type="RefSeq" id="XP_003676123.1">
    <property type="nucleotide sequence ID" value="XM_003676075.1"/>
</dbReference>
<reference key="2">
    <citation type="submission" date="2011-08" db="EMBL/GenBank/DDBJ databases">
        <title>Genome sequence of Naumovozyma castellii.</title>
        <authorList>
            <person name="Gordon J.L."/>
            <person name="Armisen D."/>
            <person name="Proux-Wera E."/>
            <person name="OhEigeartaigh S.S."/>
            <person name="Byrne K.P."/>
            <person name="Wolfe K.H."/>
        </authorList>
    </citation>
    <scope>NUCLEOTIDE SEQUENCE</scope>
    <source>
        <strain>Type strain:CBS 4309</strain>
    </source>
</reference>